<dbReference type="InterPro" id="IPR013096">
    <property type="entry name" value="Cupin_2"/>
</dbReference>
<dbReference type="Proteomes" id="UP000239724">
    <property type="component" value="Unassembled WGS sequence"/>
</dbReference>
<dbReference type="SUPFAM" id="SSF51182">
    <property type="entry name" value="RmlC-like cupins"/>
    <property type="match status" value="1"/>
</dbReference>
<proteinExistence type="predicted"/>
<evidence type="ECO:0000259" key="2">
    <source>
        <dbReference type="Pfam" id="PF07883"/>
    </source>
</evidence>
<reference evidence="3 4" key="1">
    <citation type="journal article" date="2018" name="Arch. Microbiol.">
        <title>New insights into the metabolic potential of the phototrophic purple bacterium Rhodopila globiformis DSM 161(T) from its draft genome sequence and evidence for a vanadium-dependent nitrogenase.</title>
        <authorList>
            <person name="Imhoff J.F."/>
            <person name="Rahn T."/>
            <person name="Kunzel S."/>
            <person name="Neulinger S.C."/>
        </authorList>
    </citation>
    <scope>NUCLEOTIDE SEQUENCE [LARGE SCALE GENOMIC DNA]</scope>
    <source>
        <strain evidence="3 4">DSM 161</strain>
    </source>
</reference>
<sequence length="179" mass="19638">MPCGRDFDKAACRELRPTCDRVLAACGAGQEGPRPHRRRTTMNDTVAPPTGKLAHATVDNARYVEGRRAFFKYRDLGVTDATAGKMRAQVTSATQGMGKPTGWHYHVCEHQFVYMMKGWVDLVFEDGTKVRLMPGDSLMIPGGMRHNETGTADELELLEVSVPAEMKTVVCDPPPGMAA</sequence>
<keyword evidence="4" id="KW-1185">Reference proteome</keyword>
<name>A0A2S6N078_RHOGL</name>
<comment type="caution">
    <text evidence="3">The sequence shown here is derived from an EMBL/GenBank/DDBJ whole genome shotgun (WGS) entry which is preliminary data.</text>
</comment>
<evidence type="ECO:0000256" key="1">
    <source>
        <dbReference type="SAM" id="MobiDB-lite"/>
    </source>
</evidence>
<accession>A0A2S6N078</accession>
<protein>
    <recommendedName>
        <fullName evidence="2">Cupin type-2 domain-containing protein</fullName>
    </recommendedName>
</protein>
<feature type="region of interest" description="Disordered" evidence="1">
    <location>
        <begin position="28"/>
        <end position="48"/>
    </location>
</feature>
<evidence type="ECO:0000313" key="3">
    <source>
        <dbReference type="EMBL" id="PPQ28012.1"/>
    </source>
</evidence>
<dbReference type="Gene3D" id="2.60.120.10">
    <property type="entry name" value="Jelly Rolls"/>
    <property type="match status" value="1"/>
</dbReference>
<dbReference type="AlphaFoldDB" id="A0A2S6N078"/>
<evidence type="ECO:0000313" key="4">
    <source>
        <dbReference type="Proteomes" id="UP000239724"/>
    </source>
</evidence>
<dbReference type="CDD" id="cd06980">
    <property type="entry name" value="cupin_bxe_c0505"/>
    <property type="match status" value="1"/>
</dbReference>
<feature type="domain" description="Cupin type-2" evidence="2">
    <location>
        <begin position="100"/>
        <end position="156"/>
    </location>
</feature>
<dbReference type="InterPro" id="IPR014710">
    <property type="entry name" value="RmlC-like_jellyroll"/>
</dbReference>
<organism evidence="3 4">
    <name type="scientific">Rhodopila globiformis</name>
    <name type="common">Rhodopseudomonas globiformis</name>
    <dbReference type="NCBI Taxonomy" id="1071"/>
    <lineage>
        <taxon>Bacteria</taxon>
        <taxon>Pseudomonadati</taxon>
        <taxon>Pseudomonadota</taxon>
        <taxon>Alphaproteobacteria</taxon>
        <taxon>Acetobacterales</taxon>
        <taxon>Acetobacteraceae</taxon>
        <taxon>Rhodopila</taxon>
    </lineage>
</organism>
<dbReference type="Pfam" id="PF07883">
    <property type="entry name" value="Cupin_2"/>
    <property type="match status" value="1"/>
</dbReference>
<dbReference type="InterPro" id="IPR011051">
    <property type="entry name" value="RmlC_Cupin_sf"/>
</dbReference>
<dbReference type="EMBL" id="NHRY01000250">
    <property type="protein sequence ID" value="PPQ28012.1"/>
    <property type="molecule type" value="Genomic_DNA"/>
</dbReference>
<gene>
    <name evidence="3" type="ORF">CCS01_25435</name>
</gene>